<sequence>MIHDLKLMDCYTEAFEMSIFLDARHMSKGDLTAVGSVFGSRSESFSSKSTDKFGEA</sequence>
<name>A0AAV1RME0_9ROSI</name>
<reference evidence="1 2" key="1">
    <citation type="submission" date="2024-01" db="EMBL/GenBank/DDBJ databases">
        <authorList>
            <person name="Waweru B."/>
        </authorList>
    </citation>
    <scope>NUCLEOTIDE SEQUENCE [LARGE SCALE GENOMIC DNA]</scope>
</reference>
<dbReference type="Proteomes" id="UP001314170">
    <property type="component" value="Unassembled WGS sequence"/>
</dbReference>
<gene>
    <name evidence="1" type="ORF">DCAF_LOCUS12932</name>
</gene>
<accession>A0AAV1RME0</accession>
<protein>
    <submittedName>
        <fullName evidence="1">Uncharacterized protein</fullName>
    </submittedName>
</protein>
<organism evidence="1 2">
    <name type="scientific">Dovyalis caffra</name>
    <dbReference type="NCBI Taxonomy" id="77055"/>
    <lineage>
        <taxon>Eukaryota</taxon>
        <taxon>Viridiplantae</taxon>
        <taxon>Streptophyta</taxon>
        <taxon>Embryophyta</taxon>
        <taxon>Tracheophyta</taxon>
        <taxon>Spermatophyta</taxon>
        <taxon>Magnoliopsida</taxon>
        <taxon>eudicotyledons</taxon>
        <taxon>Gunneridae</taxon>
        <taxon>Pentapetalae</taxon>
        <taxon>rosids</taxon>
        <taxon>fabids</taxon>
        <taxon>Malpighiales</taxon>
        <taxon>Salicaceae</taxon>
        <taxon>Flacourtieae</taxon>
        <taxon>Dovyalis</taxon>
    </lineage>
</organism>
<dbReference type="AlphaFoldDB" id="A0AAV1RME0"/>
<evidence type="ECO:0000313" key="1">
    <source>
        <dbReference type="EMBL" id="CAK7337891.1"/>
    </source>
</evidence>
<evidence type="ECO:0000313" key="2">
    <source>
        <dbReference type="Proteomes" id="UP001314170"/>
    </source>
</evidence>
<dbReference type="EMBL" id="CAWUPB010001108">
    <property type="protein sequence ID" value="CAK7337891.1"/>
    <property type="molecule type" value="Genomic_DNA"/>
</dbReference>
<proteinExistence type="predicted"/>
<keyword evidence="2" id="KW-1185">Reference proteome</keyword>
<comment type="caution">
    <text evidence="1">The sequence shown here is derived from an EMBL/GenBank/DDBJ whole genome shotgun (WGS) entry which is preliminary data.</text>
</comment>